<accession>L0RD15</accession>
<evidence type="ECO:0000313" key="3">
    <source>
        <dbReference type="EMBL" id="CCO24649.1"/>
    </source>
</evidence>
<dbReference type="Gene3D" id="3.40.190.10">
    <property type="entry name" value="Periplasmic binding protein-like II"/>
    <property type="match status" value="2"/>
</dbReference>
<organism evidence="3 4">
    <name type="scientific">Maridesulfovibrio hydrothermalis AM13 = DSM 14728</name>
    <dbReference type="NCBI Taxonomy" id="1121451"/>
    <lineage>
        <taxon>Bacteria</taxon>
        <taxon>Pseudomonadati</taxon>
        <taxon>Thermodesulfobacteriota</taxon>
        <taxon>Desulfovibrionia</taxon>
        <taxon>Desulfovibrionales</taxon>
        <taxon>Desulfovibrionaceae</taxon>
        <taxon>Maridesulfovibrio</taxon>
    </lineage>
</organism>
<dbReference type="STRING" id="1121451.DESAM_22382"/>
<keyword evidence="4" id="KW-1185">Reference proteome</keyword>
<protein>
    <submittedName>
        <fullName evidence="3">Extracellular solute-binding protein family 3</fullName>
    </submittedName>
</protein>
<dbReference type="OrthoDB" id="5455300at2"/>
<dbReference type="eggNOG" id="COG0834">
    <property type="taxonomic scope" value="Bacteria"/>
</dbReference>
<dbReference type="SUPFAM" id="SSF53850">
    <property type="entry name" value="Periplasmic binding protein-like II"/>
    <property type="match status" value="1"/>
</dbReference>
<dbReference type="HOGENOM" id="CLU_064076_8_0_7"/>
<dbReference type="Pfam" id="PF00497">
    <property type="entry name" value="SBP_bac_3"/>
    <property type="match status" value="1"/>
</dbReference>
<dbReference type="EMBL" id="FO203522">
    <property type="protein sequence ID" value="CCO24649.1"/>
    <property type="molecule type" value="Genomic_DNA"/>
</dbReference>
<dbReference type="PANTHER" id="PTHR35936:SF25">
    <property type="entry name" value="ABC TRANSPORTER SUBSTRATE-BINDING PROTEIN"/>
    <property type="match status" value="1"/>
</dbReference>
<evidence type="ECO:0000259" key="2">
    <source>
        <dbReference type="SMART" id="SM00062"/>
    </source>
</evidence>
<feature type="domain" description="Solute-binding protein family 3/N-terminal" evidence="2">
    <location>
        <begin position="23"/>
        <end position="256"/>
    </location>
</feature>
<dbReference type="SMART" id="SM00062">
    <property type="entry name" value="PBPb"/>
    <property type="match status" value="1"/>
</dbReference>
<evidence type="ECO:0000256" key="1">
    <source>
        <dbReference type="ARBA" id="ARBA00022729"/>
    </source>
</evidence>
<gene>
    <name evidence="3" type="ORF">DESAM_22382</name>
</gene>
<sequence length="259" mass="29185">MIRFIIAVMVVFLALPLSGAAKSLIITTLDNSPQAYLENGKPVGFLVDIVSEAVRKAGYMPDIRIVPWRRALATVERGKADAVFNAGYNEDRNKYLRYSDVVLISEKVVAFRRVGTKAFLAKNFENASELVVGVGRGYYYGAGVHQAIKGGIFKRVEEVSNVDLNIKKLLLGRIDIFFGDYYPVLKFLNDNELLDDVEAILDPQTGVPLVYSRSNTYLAFSRKKDPKSFNEVTKELRKMKKNGRCDLIIMKYIPMHEGF</sequence>
<keyword evidence="1" id="KW-0732">Signal</keyword>
<dbReference type="PATRIC" id="fig|1121451.3.peg.2604"/>
<reference evidence="3 4" key="1">
    <citation type="submission" date="2012-10" db="EMBL/GenBank/DDBJ databases">
        <authorList>
            <person name="Genoscope - CEA"/>
        </authorList>
    </citation>
    <scope>NUCLEOTIDE SEQUENCE [LARGE SCALE GENOMIC DNA]</scope>
    <source>
        <strain evidence="4">AM13 / DSM 14728</strain>
    </source>
</reference>
<evidence type="ECO:0000313" key="4">
    <source>
        <dbReference type="Proteomes" id="UP000010808"/>
    </source>
</evidence>
<dbReference type="RefSeq" id="WP_015337249.1">
    <property type="nucleotide sequence ID" value="NC_020055.1"/>
</dbReference>
<dbReference type="InterPro" id="IPR001638">
    <property type="entry name" value="Solute-binding_3/MltF_N"/>
</dbReference>
<dbReference type="Proteomes" id="UP000010808">
    <property type="component" value="Chromosome"/>
</dbReference>
<dbReference type="KEGG" id="dhy:DESAM_22382"/>
<dbReference type="PANTHER" id="PTHR35936">
    <property type="entry name" value="MEMBRANE-BOUND LYTIC MUREIN TRANSGLYCOSYLASE F"/>
    <property type="match status" value="1"/>
</dbReference>
<name>L0RD15_9BACT</name>
<proteinExistence type="predicted"/>
<dbReference type="AlphaFoldDB" id="L0RD15"/>